<dbReference type="EMBL" id="JAQIZZ010000008">
    <property type="protein sequence ID" value="KAJ5525478.1"/>
    <property type="molecule type" value="Genomic_DNA"/>
</dbReference>
<dbReference type="InterPro" id="IPR029033">
    <property type="entry name" value="His_PPase_superfam"/>
</dbReference>
<keyword evidence="2" id="KW-1185">Reference proteome</keyword>
<evidence type="ECO:0000313" key="2">
    <source>
        <dbReference type="Proteomes" id="UP001220324"/>
    </source>
</evidence>
<comment type="caution">
    <text evidence="1">The sequence shown here is derived from an EMBL/GenBank/DDBJ whole genome shotgun (WGS) entry which is preliminary data.</text>
</comment>
<accession>A0AAD6CKZ0</accession>
<organism evidence="1 2">
    <name type="scientific">Penicillium frequentans</name>
    <dbReference type="NCBI Taxonomy" id="3151616"/>
    <lineage>
        <taxon>Eukaryota</taxon>
        <taxon>Fungi</taxon>
        <taxon>Dikarya</taxon>
        <taxon>Ascomycota</taxon>
        <taxon>Pezizomycotina</taxon>
        <taxon>Eurotiomycetes</taxon>
        <taxon>Eurotiomycetidae</taxon>
        <taxon>Eurotiales</taxon>
        <taxon>Aspergillaceae</taxon>
        <taxon>Penicillium</taxon>
    </lineage>
</organism>
<sequence>MTDVTEANTAAMTEIVPPEREAVPPERVLGTYIFQRHGDRTVKFRASVTLTRQGEGEQYMAGLYFRDRYLSSESKYRIERLNTDVSLKQVTKSPKHDVMIDSGNMFLRGLYPPTTHPRDTSSESMGDLDNPWQIPEFLYGFGANTYSSQQLLRKMPLYHFLCKTDDGADFFWNPDVDGWHNAKASKQ</sequence>
<dbReference type="Gene3D" id="3.40.50.1240">
    <property type="entry name" value="Phosphoglycerate mutase-like"/>
    <property type="match status" value="1"/>
</dbReference>
<proteinExistence type="predicted"/>
<dbReference type="Proteomes" id="UP001220324">
    <property type="component" value="Unassembled WGS sequence"/>
</dbReference>
<protein>
    <submittedName>
        <fullName evidence="1">Uncharacterized protein</fullName>
    </submittedName>
</protein>
<evidence type="ECO:0000313" key="1">
    <source>
        <dbReference type="EMBL" id="KAJ5525478.1"/>
    </source>
</evidence>
<name>A0AAD6CKZ0_9EURO</name>
<reference evidence="1 2" key="1">
    <citation type="journal article" date="2023" name="IMA Fungus">
        <title>Comparative genomic study of the Penicillium genus elucidates a diverse pangenome and 15 lateral gene transfer events.</title>
        <authorList>
            <person name="Petersen C."/>
            <person name="Sorensen T."/>
            <person name="Nielsen M.R."/>
            <person name="Sondergaard T.E."/>
            <person name="Sorensen J.L."/>
            <person name="Fitzpatrick D.A."/>
            <person name="Frisvad J.C."/>
            <person name="Nielsen K.L."/>
        </authorList>
    </citation>
    <scope>NUCLEOTIDE SEQUENCE [LARGE SCALE GENOMIC DNA]</scope>
    <source>
        <strain evidence="1 2">IBT 35679</strain>
    </source>
</reference>
<dbReference type="AlphaFoldDB" id="A0AAD6CKZ0"/>
<gene>
    <name evidence="1" type="ORF">N7494_012128</name>
</gene>
<dbReference type="SUPFAM" id="SSF53254">
    <property type="entry name" value="Phosphoglycerate mutase-like"/>
    <property type="match status" value="1"/>
</dbReference>